<keyword evidence="9" id="KW-1185">Reference proteome</keyword>
<evidence type="ECO:0000256" key="4">
    <source>
        <dbReference type="ARBA" id="ARBA00023136"/>
    </source>
</evidence>
<dbReference type="InterPro" id="IPR013106">
    <property type="entry name" value="Ig_V-set"/>
</dbReference>
<dbReference type="InterPro" id="IPR003961">
    <property type="entry name" value="FN3_dom"/>
</dbReference>
<dbReference type="SMART" id="SM00409">
    <property type="entry name" value="IG"/>
    <property type="match status" value="2"/>
</dbReference>
<dbReference type="Gene3D" id="2.60.40.10">
    <property type="entry name" value="Immunoglobulins"/>
    <property type="match status" value="5"/>
</dbReference>
<dbReference type="CDD" id="cd00063">
    <property type="entry name" value="FN3"/>
    <property type="match status" value="1"/>
</dbReference>
<evidence type="ECO:0000259" key="6">
    <source>
        <dbReference type="PROSITE" id="PS50835"/>
    </source>
</evidence>
<evidence type="ECO:0000256" key="1">
    <source>
        <dbReference type="ARBA" id="ARBA00004167"/>
    </source>
</evidence>
<dbReference type="SMART" id="SM00060">
    <property type="entry name" value="FN3"/>
    <property type="match status" value="1"/>
</dbReference>
<feature type="non-terminal residue" evidence="8">
    <location>
        <position position="528"/>
    </location>
</feature>
<dbReference type="PROSITE" id="PS50853">
    <property type="entry name" value="FN3"/>
    <property type="match status" value="1"/>
</dbReference>
<dbReference type="EMBL" id="CADCXV010001538">
    <property type="protein sequence ID" value="CAB0045178.1"/>
    <property type="molecule type" value="Genomic_DNA"/>
</dbReference>
<evidence type="ECO:0000256" key="5">
    <source>
        <dbReference type="ARBA" id="ARBA00023157"/>
    </source>
</evidence>
<dbReference type="Proteomes" id="UP000479190">
    <property type="component" value="Unassembled WGS sequence"/>
</dbReference>
<reference evidence="8 9" key="1">
    <citation type="submission" date="2020-02" db="EMBL/GenBank/DDBJ databases">
        <authorList>
            <person name="Ferguson B K."/>
        </authorList>
    </citation>
    <scope>NUCLEOTIDE SEQUENCE [LARGE SCALE GENOMIC DNA]</scope>
</reference>
<dbReference type="AlphaFoldDB" id="A0A6H5J6T6"/>
<comment type="subcellular location">
    <subcellularLocation>
        <location evidence="1">Membrane</location>
        <topology evidence="1">Single-pass membrane protein</topology>
    </subcellularLocation>
</comment>
<organism evidence="8 9">
    <name type="scientific">Trichogramma brassicae</name>
    <dbReference type="NCBI Taxonomy" id="86971"/>
    <lineage>
        <taxon>Eukaryota</taxon>
        <taxon>Metazoa</taxon>
        <taxon>Ecdysozoa</taxon>
        <taxon>Arthropoda</taxon>
        <taxon>Hexapoda</taxon>
        <taxon>Insecta</taxon>
        <taxon>Pterygota</taxon>
        <taxon>Neoptera</taxon>
        <taxon>Endopterygota</taxon>
        <taxon>Hymenoptera</taxon>
        <taxon>Apocrita</taxon>
        <taxon>Proctotrupomorpha</taxon>
        <taxon>Chalcidoidea</taxon>
        <taxon>Trichogrammatidae</taxon>
        <taxon>Trichogramma</taxon>
    </lineage>
</organism>
<keyword evidence="5" id="KW-1015">Disulfide bond</keyword>
<feature type="domain" description="Ig-like" evidence="6">
    <location>
        <begin position="331"/>
        <end position="410"/>
    </location>
</feature>
<dbReference type="Pfam" id="PF07686">
    <property type="entry name" value="V-set"/>
    <property type="match status" value="1"/>
</dbReference>
<dbReference type="Pfam" id="PF00041">
    <property type="entry name" value="fn3"/>
    <property type="match status" value="1"/>
</dbReference>
<dbReference type="OrthoDB" id="6431884at2759"/>
<evidence type="ECO:0008006" key="10">
    <source>
        <dbReference type="Google" id="ProtNLM"/>
    </source>
</evidence>
<dbReference type="InterPro" id="IPR003599">
    <property type="entry name" value="Ig_sub"/>
</dbReference>
<dbReference type="SUPFAM" id="SSF48726">
    <property type="entry name" value="Immunoglobulin"/>
    <property type="match status" value="4"/>
</dbReference>
<feature type="domain" description="Ig-like" evidence="6">
    <location>
        <begin position="135"/>
        <end position="223"/>
    </location>
</feature>
<dbReference type="SUPFAM" id="SSF49265">
    <property type="entry name" value="Fibronectin type III"/>
    <property type="match status" value="1"/>
</dbReference>
<keyword evidence="4" id="KW-0472">Membrane</keyword>
<dbReference type="GO" id="GO:0016020">
    <property type="term" value="C:membrane"/>
    <property type="evidence" value="ECO:0007669"/>
    <property type="project" value="UniProtKB-SubCell"/>
</dbReference>
<dbReference type="InterPro" id="IPR003598">
    <property type="entry name" value="Ig_sub2"/>
</dbReference>
<dbReference type="InterPro" id="IPR013151">
    <property type="entry name" value="Immunoglobulin_dom"/>
</dbReference>
<evidence type="ECO:0000256" key="3">
    <source>
        <dbReference type="ARBA" id="ARBA00022989"/>
    </source>
</evidence>
<dbReference type="CDD" id="cd00096">
    <property type="entry name" value="Ig"/>
    <property type="match status" value="1"/>
</dbReference>
<sequence>MIIRMAEKFIDILGKLPVQEVTALVGEPAYLPCDITPAKEGDTVHLILWFREDRNGTSASIYSVDARDRDLTYAEKWSDDEAFSTRATFLQDKQPAMLGIDHIREDEAGIYRCRVEFQVGQTRNSKVNLSVIVRPLTVNIEGANEPLSSEKRYDLVCTTSGSRPLANVTWFLESQMLTHSKDTTTSDGNTTTSVLSFTASKSDAGKRLFCRAQNPIMNSQAIEDVWLLEVQYVPETTIRLGTSLDPNAIKEGSDVYFDCLIQAEPPVYKVEWRHQGKSLSHNITQGVIISNQSLVLQGVNRRHAGNYTCVGHNTEGDGESRPFYLNVMFAPTCKPNQNKYHGVAKQEKASVTCQVDANPPEVDFHWTFNNSAESVNLEQKHVKSQGITSTASYTPMIEMDYGTLLCWARNRIGHQQTPCAYHIIPAGRPDVVHNCTTSNTSKHSFVVRCSPGFDGGLSQSFLLEVRESSSQEVKANMSESQPHFNVNNLEAGSLYQVFVYAYNDKGRSEPMVIQAGTLSPPEKQLTSE</sequence>
<dbReference type="Pfam" id="PF13927">
    <property type="entry name" value="Ig_3"/>
    <property type="match status" value="1"/>
</dbReference>
<dbReference type="InterPro" id="IPR013162">
    <property type="entry name" value="CD80_C2-set"/>
</dbReference>
<dbReference type="Pfam" id="PF00047">
    <property type="entry name" value="ig"/>
    <property type="match status" value="1"/>
</dbReference>
<evidence type="ECO:0000313" key="9">
    <source>
        <dbReference type="Proteomes" id="UP000479190"/>
    </source>
</evidence>
<dbReference type="InterPro" id="IPR036116">
    <property type="entry name" value="FN3_sf"/>
</dbReference>
<dbReference type="SMART" id="SM00408">
    <property type="entry name" value="IGc2"/>
    <property type="match status" value="2"/>
</dbReference>
<keyword evidence="3" id="KW-1133">Transmembrane helix</keyword>
<accession>A0A6H5J6T6</accession>
<evidence type="ECO:0000313" key="8">
    <source>
        <dbReference type="EMBL" id="CAB0045178.1"/>
    </source>
</evidence>
<gene>
    <name evidence="8" type="ORF">TBRA_LOCUS16720</name>
</gene>
<dbReference type="InterPro" id="IPR013783">
    <property type="entry name" value="Ig-like_fold"/>
</dbReference>
<feature type="domain" description="Ig-like" evidence="6">
    <location>
        <begin position="234"/>
        <end position="326"/>
    </location>
</feature>
<name>A0A6H5J6T6_9HYME</name>
<feature type="domain" description="Fibronectin type-III" evidence="7">
    <location>
        <begin position="431"/>
        <end position="522"/>
    </location>
</feature>
<dbReference type="PANTHER" id="PTHR23278">
    <property type="entry name" value="SIDESTEP PROTEIN"/>
    <property type="match status" value="1"/>
</dbReference>
<proteinExistence type="predicted"/>
<dbReference type="Pfam" id="PF08205">
    <property type="entry name" value="C2-set_2"/>
    <property type="match status" value="1"/>
</dbReference>
<evidence type="ECO:0000256" key="2">
    <source>
        <dbReference type="ARBA" id="ARBA00022692"/>
    </source>
</evidence>
<protein>
    <recommendedName>
        <fullName evidence="10">Nephrin</fullName>
    </recommendedName>
</protein>
<dbReference type="PROSITE" id="PS50835">
    <property type="entry name" value="IG_LIKE"/>
    <property type="match status" value="4"/>
</dbReference>
<dbReference type="InterPro" id="IPR036179">
    <property type="entry name" value="Ig-like_dom_sf"/>
</dbReference>
<feature type="domain" description="Ig-like" evidence="6">
    <location>
        <begin position="7"/>
        <end position="130"/>
    </location>
</feature>
<dbReference type="PANTHER" id="PTHR23278:SF25">
    <property type="entry name" value="GH14967P"/>
    <property type="match status" value="1"/>
</dbReference>
<keyword evidence="2" id="KW-0812">Transmembrane</keyword>
<evidence type="ECO:0000259" key="7">
    <source>
        <dbReference type="PROSITE" id="PS50853"/>
    </source>
</evidence>
<dbReference type="InterPro" id="IPR007110">
    <property type="entry name" value="Ig-like_dom"/>
</dbReference>